<dbReference type="InterPro" id="IPR051158">
    <property type="entry name" value="Metallophosphoesterase_sf"/>
</dbReference>
<gene>
    <name evidence="4" type="ORF">HOP12_11905</name>
</gene>
<proteinExistence type="predicted"/>
<reference evidence="4 5" key="1">
    <citation type="submission" date="2020-04" db="EMBL/GenBank/DDBJ databases">
        <title>Metagenomic profiling of ammonia- and methane-oxidizing microorganisms in a Dutch drinking water treatment plant.</title>
        <authorList>
            <person name="Poghosyan L."/>
            <person name="Leucker S."/>
        </authorList>
    </citation>
    <scope>NUCLEOTIDE SEQUENCE [LARGE SCALE GENOMIC DNA]</scope>
    <source>
        <strain evidence="4">S-RSF-IL-03</strain>
    </source>
</reference>
<comment type="caution">
    <text evidence="4">The sequence shown here is derived from an EMBL/GenBank/DDBJ whole genome shotgun (WGS) entry which is preliminary data.</text>
</comment>
<dbReference type="EMBL" id="JABFRW010000151">
    <property type="protein sequence ID" value="NOT34858.1"/>
    <property type="molecule type" value="Genomic_DNA"/>
</dbReference>
<name>A0A849SGI6_UNCEI</name>
<dbReference type="InterPro" id="IPR029052">
    <property type="entry name" value="Metallo-depent_PP-like"/>
</dbReference>
<dbReference type="SUPFAM" id="SSF56300">
    <property type="entry name" value="Metallo-dependent phosphatases"/>
    <property type="match status" value="1"/>
</dbReference>
<evidence type="ECO:0000259" key="3">
    <source>
        <dbReference type="Pfam" id="PF00149"/>
    </source>
</evidence>
<accession>A0A849SGI6</accession>
<dbReference type="AlphaFoldDB" id="A0A849SGI6"/>
<feature type="domain" description="Calcineurin-like phosphoesterase" evidence="3">
    <location>
        <begin position="41"/>
        <end position="210"/>
    </location>
</feature>
<dbReference type="GO" id="GO:0008758">
    <property type="term" value="F:UDP-2,3-diacylglucosamine hydrolase activity"/>
    <property type="evidence" value="ECO:0007669"/>
    <property type="project" value="TreeGrafter"/>
</dbReference>
<keyword evidence="2" id="KW-0378">Hydrolase</keyword>
<dbReference type="Gene3D" id="3.60.21.10">
    <property type="match status" value="1"/>
</dbReference>
<keyword evidence="1" id="KW-0479">Metal-binding</keyword>
<dbReference type="Pfam" id="PF00149">
    <property type="entry name" value="Metallophos"/>
    <property type="match status" value="1"/>
</dbReference>
<dbReference type="PANTHER" id="PTHR31302">
    <property type="entry name" value="TRANSMEMBRANE PROTEIN WITH METALLOPHOSPHOESTERASE DOMAIN-RELATED"/>
    <property type="match status" value="1"/>
</dbReference>
<sequence length="271" mass="30100">MAAGGLAALGTWAVGIEPHWVEFVEREMRFVGLPEALRGKRLMQLSDLHVGPRVDSRYLIETLDRAAALNPDIVVVTGDFITYRYRLGDAQFANVAEVMRHIPKGRIATLGILGNHDYGRNWNEPSIAHRVQGLAEDAGIRVLRNERIEVEGLEVAGFDDVWGPRFDVAAALAGRDTTRPLLTLCHNPDGCDVIEWGDTHGWVLSGHTHGGQVRPPFLPPLILPVRNRRYAAGEVDLGHGRRVYINRGLGHLYRVRFNVRPEVTVFGMGEA</sequence>
<dbReference type="Proteomes" id="UP000580839">
    <property type="component" value="Unassembled WGS sequence"/>
</dbReference>
<dbReference type="GO" id="GO:0046872">
    <property type="term" value="F:metal ion binding"/>
    <property type="evidence" value="ECO:0007669"/>
    <property type="project" value="UniProtKB-KW"/>
</dbReference>
<dbReference type="GO" id="GO:0009245">
    <property type="term" value="P:lipid A biosynthetic process"/>
    <property type="evidence" value="ECO:0007669"/>
    <property type="project" value="TreeGrafter"/>
</dbReference>
<protein>
    <submittedName>
        <fullName evidence="4">Phosphoesterase</fullName>
    </submittedName>
</protein>
<evidence type="ECO:0000256" key="1">
    <source>
        <dbReference type="ARBA" id="ARBA00022723"/>
    </source>
</evidence>
<evidence type="ECO:0000313" key="4">
    <source>
        <dbReference type="EMBL" id="NOT34858.1"/>
    </source>
</evidence>
<evidence type="ECO:0000313" key="5">
    <source>
        <dbReference type="Proteomes" id="UP000580839"/>
    </source>
</evidence>
<dbReference type="InterPro" id="IPR004843">
    <property type="entry name" value="Calcineurin-like_PHP"/>
</dbReference>
<evidence type="ECO:0000256" key="2">
    <source>
        <dbReference type="ARBA" id="ARBA00022801"/>
    </source>
</evidence>
<dbReference type="GO" id="GO:0016020">
    <property type="term" value="C:membrane"/>
    <property type="evidence" value="ECO:0007669"/>
    <property type="project" value="GOC"/>
</dbReference>
<dbReference type="PANTHER" id="PTHR31302:SF31">
    <property type="entry name" value="PHOSPHODIESTERASE YAEI"/>
    <property type="match status" value="1"/>
</dbReference>
<organism evidence="4 5">
    <name type="scientific">Eiseniibacteriota bacterium</name>
    <dbReference type="NCBI Taxonomy" id="2212470"/>
    <lineage>
        <taxon>Bacteria</taxon>
        <taxon>Candidatus Eiseniibacteriota</taxon>
    </lineage>
</organism>